<dbReference type="AlphaFoldDB" id="A0A1N7PKZ9"/>
<dbReference type="Proteomes" id="UP000186221">
    <property type="component" value="Unassembled WGS sequence"/>
</dbReference>
<organism evidence="3 4">
    <name type="scientific">Rhodobacter aestuarii</name>
    <dbReference type="NCBI Taxonomy" id="453582"/>
    <lineage>
        <taxon>Bacteria</taxon>
        <taxon>Pseudomonadati</taxon>
        <taxon>Pseudomonadota</taxon>
        <taxon>Alphaproteobacteria</taxon>
        <taxon>Rhodobacterales</taxon>
        <taxon>Rhodobacter group</taxon>
        <taxon>Rhodobacter</taxon>
    </lineage>
</organism>
<reference evidence="4" key="1">
    <citation type="submission" date="2017-01" db="EMBL/GenBank/DDBJ databases">
        <authorList>
            <person name="Varghese N."/>
            <person name="Submissions S."/>
        </authorList>
    </citation>
    <scope>NUCLEOTIDE SEQUENCE [LARGE SCALE GENOMIC DNA]</scope>
    <source>
        <strain evidence="4">DSM 19945</strain>
    </source>
</reference>
<proteinExistence type="predicted"/>
<evidence type="ECO:0000256" key="1">
    <source>
        <dbReference type="SAM" id="MobiDB-lite"/>
    </source>
</evidence>
<sequence>MQIDASPGLVTGFTLGLDPDGRENVVVVIKRTYAFPSAPDRPCTLADVPEGLATADTFWGAPGFSSPRDESDFAPRKPYCDVLVEAVAHAPGGRLARRVPTGLRLGNLSKQIDVVGDRVWQEAGARPTISEATPFNLMPITYDRAFGGVDALDPEDDPPPAYAKNPVGRGWHQPGNRGLLDGQPLPNTEQPGRPVTLPWEHHAPMSYGPLGRGWPERLRHGGTYDQNWIDNVFPFLPADFDPRYHQAAPPDQQMPAPIGGELVELHNLTPEGYTAFPLPSADMPVLFVRARAPDVSTQAMLDTVVIRPAARQFSLTWRASLPLTRDIFEVPSCIVGPRSRSYWRARALGKAYYPSLGALVAQKTAEEVE</sequence>
<gene>
    <name evidence="3" type="ORF">SAMN05421580_11092</name>
</gene>
<accession>A0A1N7PKZ9</accession>
<dbReference type="RefSeq" id="WP_076485825.1">
    <property type="nucleotide sequence ID" value="NZ_FTOG01000010.1"/>
</dbReference>
<evidence type="ECO:0000259" key="2">
    <source>
        <dbReference type="Pfam" id="PF09937"/>
    </source>
</evidence>
<feature type="region of interest" description="Disordered" evidence="1">
    <location>
        <begin position="154"/>
        <end position="196"/>
    </location>
</feature>
<protein>
    <recommendedName>
        <fullName evidence="2">DUF2169 domain-containing protein</fullName>
    </recommendedName>
</protein>
<dbReference type="InterPro" id="IPR018683">
    <property type="entry name" value="DUF2169"/>
</dbReference>
<dbReference type="OrthoDB" id="237820at2"/>
<keyword evidence="4" id="KW-1185">Reference proteome</keyword>
<dbReference type="EMBL" id="FTOG01000010">
    <property type="protein sequence ID" value="SIT11258.1"/>
    <property type="molecule type" value="Genomic_DNA"/>
</dbReference>
<dbReference type="Pfam" id="PF09937">
    <property type="entry name" value="DUF2169"/>
    <property type="match status" value="1"/>
</dbReference>
<name>A0A1N7PKZ9_9RHOB</name>
<evidence type="ECO:0000313" key="3">
    <source>
        <dbReference type="EMBL" id="SIT11258.1"/>
    </source>
</evidence>
<evidence type="ECO:0000313" key="4">
    <source>
        <dbReference type="Proteomes" id="UP000186221"/>
    </source>
</evidence>
<dbReference type="STRING" id="453582.SAMN05421580_11092"/>
<feature type="domain" description="DUF2169" evidence="2">
    <location>
        <begin position="20"/>
        <end position="318"/>
    </location>
</feature>